<keyword evidence="2 3" id="KW-0963">Cytoplasm</keyword>
<reference evidence="8" key="2">
    <citation type="submission" date="2010-04" db="EMBL/GenBank/DDBJ databases">
        <authorList>
            <person name="Buell R."/>
            <person name="Hamilton J."/>
            <person name="Hostetler J."/>
        </authorList>
    </citation>
    <scope>NUCLEOTIDE SEQUENCE [LARGE SCALE GENOMIC DNA]</scope>
    <source>
        <strain evidence="8">DAOM:BR144</strain>
    </source>
</reference>
<organism evidence="7 8">
    <name type="scientific">Globisporangium ultimum (strain ATCC 200006 / CBS 805.95 / DAOM BR144)</name>
    <name type="common">Pythium ultimum</name>
    <dbReference type="NCBI Taxonomy" id="431595"/>
    <lineage>
        <taxon>Eukaryota</taxon>
        <taxon>Sar</taxon>
        <taxon>Stramenopiles</taxon>
        <taxon>Oomycota</taxon>
        <taxon>Peronosporomycetes</taxon>
        <taxon>Pythiales</taxon>
        <taxon>Pythiaceae</taxon>
        <taxon>Globisporangium</taxon>
    </lineage>
</organism>
<feature type="domain" description="PIH1D1/2/3 CS-like" evidence="6">
    <location>
        <begin position="374"/>
        <end position="473"/>
    </location>
</feature>
<comment type="similarity">
    <text evidence="3">Belongs to the PIH1 family. Kintoun subfamily.</text>
</comment>
<dbReference type="GO" id="GO:0005737">
    <property type="term" value="C:cytoplasm"/>
    <property type="evidence" value="ECO:0007669"/>
    <property type="project" value="UniProtKB-SubCell"/>
</dbReference>
<feature type="region of interest" description="Disordered" evidence="4">
    <location>
        <begin position="268"/>
        <end position="311"/>
    </location>
</feature>
<dbReference type="Pfam" id="PF18201">
    <property type="entry name" value="PIH1_CS"/>
    <property type="match status" value="1"/>
</dbReference>
<evidence type="ECO:0000313" key="8">
    <source>
        <dbReference type="Proteomes" id="UP000019132"/>
    </source>
</evidence>
<protein>
    <recommendedName>
        <fullName evidence="3">Protein kintoun</fullName>
    </recommendedName>
    <alternativeName>
        <fullName evidence="3">Dynein assembly factor 2, axonemal homolog</fullName>
    </alternativeName>
</protein>
<evidence type="ECO:0000256" key="2">
    <source>
        <dbReference type="ARBA" id="ARBA00022490"/>
    </source>
</evidence>
<proteinExistence type="inferred from homology"/>
<evidence type="ECO:0000259" key="6">
    <source>
        <dbReference type="Pfam" id="PF18201"/>
    </source>
</evidence>
<dbReference type="InterPro" id="IPR041442">
    <property type="entry name" value="PIH1D1/2/3_CS-like"/>
</dbReference>
<accession>K3WS74</accession>
<dbReference type="GO" id="GO:0060285">
    <property type="term" value="P:cilium-dependent cell motility"/>
    <property type="evidence" value="ECO:0007669"/>
    <property type="project" value="UniProtKB-UniRule"/>
</dbReference>
<dbReference type="InterPro" id="IPR012981">
    <property type="entry name" value="PIH1_N"/>
</dbReference>
<dbReference type="InParanoid" id="K3WS74"/>
<dbReference type="VEuPathDB" id="FungiDB:PYU1_G007802"/>
<evidence type="ECO:0000256" key="1">
    <source>
        <dbReference type="ARBA" id="ARBA00004496"/>
    </source>
</evidence>
<feature type="compositionally biased region" description="Low complexity" evidence="4">
    <location>
        <begin position="16"/>
        <end position="25"/>
    </location>
</feature>
<dbReference type="HOGENOM" id="CLU_415330_0_0_1"/>
<evidence type="ECO:0000259" key="5">
    <source>
        <dbReference type="Pfam" id="PF08190"/>
    </source>
</evidence>
<dbReference type="eggNOG" id="KOG4356">
    <property type="taxonomic scope" value="Eukaryota"/>
</dbReference>
<dbReference type="STRING" id="431595.K3WS74"/>
<feature type="compositionally biased region" description="Acidic residues" evidence="4">
    <location>
        <begin position="581"/>
        <end position="599"/>
    </location>
</feature>
<feature type="region of interest" description="Disordered" evidence="4">
    <location>
        <begin position="552"/>
        <end position="599"/>
    </location>
</feature>
<feature type="region of interest" description="Disordered" evidence="4">
    <location>
        <begin position="329"/>
        <end position="364"/>
    </location>
</feature>
<comment type="subcellular location">
    <subcellularLocation>
        <location evidence="1 3">Cytoplasm</location>
    </subcellularLocation>
</comment>
<dbReference type="GO" id="GO:0070286">
    <property type="term" value="P:axonemal dynein complex assembly"/>
    <property type="evidence" value="ECO:0007669"/>
    <property type="project" value="UniProtKB-UniRule"/>
</dbReference>
<feature type="region of interest" description="Disordered" evidence="4">
    <location>
        <begin position="471"/>
        <end position="534"/>
    </location>
</feature>
<keyword evidence="8" id="KW-1185">Reference proteome</keyword>
<evidence type="ECO:0000313" key="7">
    <source>
        <dbReference type="EnsemblProtists" id="PYU1_T007818"/>
    </source>
</evidence>
<dbReference type="PANTHER" id="PTHR22997">
    <property type="entry name" value="PIH1 DOMAIN-CONTAINING PROTEIN 1"/>
    <property type="match status" value="1"/>
</dbReference>
<reference evidence="8" key="1">
    <citation type="journal article" date="2010" name="Genome Biol.">
        <title>Genome sequence of the necrotrophic plant pathogen Pythium ultimum reveals original pathogenicity mechanisms and effector repertoire.</title>
        <authorList>
            <person name="Levesque C.A."/>
            <person name="Brouwer H."/>
            <person name="Cano L."/>
            <person name="Hamilton J.P."/>
            <person name="Holt C."/>
            <person name="Huitema E."/>
            <person name="Raffaele S."/>
            <person name="Robideau G.P."/>
            <person name="Thines M."/>
            <person name="Win J."/>
            <person name="Zerillo M.M."/>
            <person name="Beakes G.W."/>
            <person name="Boore J.L."/>
            <person name="Busam D."/>
            <person name="Dumas B."/>
            <person name="Ferriera S."/>
            <person name="Fuerstenberg S.I."/>
            <person name="Gachon C.M."/>
            <person name="Gaulin E."/>
            <person name="Govers F."/>
            <person name="Grenville-Briggs L."/>
            <person name="Horner N."/>
            <person name="Hostetler J."/>
            <person name="Jiang R.H."/>
            <person name="Johnson J."/>
            <person name="Krajaejun T."/>
            <person name="Lin H."/>
            <person name="Meijer H.J."/>
            <person name="Moore B."/>
            <person name="Morris P."/>
            <person name="Phuntmart V."/>
            <person name="Puiu D."/>
            <person name="Shetty J."/>
            <person name="Stajich J.E."/>
            <person name="Tripathy S."/>
            <person name="Wawra S."/>
            <person name="van West P."/>
            <person name="Whitty B.R."/>
            <person name="Coutinho P.M."/>
            <person name="Henrissat B."/>
            <person name="Martin F."/>
            <person name="Thomas P.D."/>
            <person name="Tyler B.M."/>
            <person name="De Vries R.P."/>
            <person name="Kamoun S."/>
            <person name="Yandell M."/>
            <person name="Tisserat N."/>
            <person name="Buell C.R."/>
        </authorList>
    </citation>
    <scope>NUCLEOTIDE SEQUENCE</scope>
    <source>
        <strain evidence="8">DAOM:BR144</strain>
    </source>
</reference>
<dbReference type="InterPro" id="IPR034727">
    <property type="entry name" value="Kintoun"/>
</dbReference>
<dbReference type="OMA" id="FINVCQH"/>
<feature type="compositionally biased region" description="Low complexity" evidence="4">
    <location>
        <begin position="351"/>
        <end position="362"/>
    </location>
</feature>
<dbReference type="PANTHER" id="PTHR22997:SF0">
    <property type="entry name" value="PIH1 DOMAIN-CONTAINING PROTEIN 1"/>
    <property type="match status" value="1"/>
</dbReference>
<feature type="domain" description="PIH1 N-terminal" evidence="5">
    <location>
        <begin position="94"/>
        <end position="269"/>
    </location>
</feature>
<reference evidence="7" key="3">
    <citation type="submission" date="2015-02" db="UniProtKB">
        <authorList>
            <consortium name="EnsemblProtists"/>
        </authorList>
    </citation>
    <scope>IDENTIFICATION</scope>
    <source>
        <strain evidence="7">DAOM BR144</strain>
    </source>
</reference>
<feature type="compositionally biased region" description="Basic and acidic residues" evidence="4">
    <location>
        <begin position="552"/>
        <end position="561"/>
    </location>
</feature>
<feature type="compositionally biased region" description="Basic and acidic residues" evidence="4">
    <location>
        <begin position="34"/>
        <end position="44"/>
    </location>
</feature>
<dbReference type="InterPro" id="IPR050734">
    <property type="entry name" value="PIH1/Kintoun_subfamily"/>
</dbReference>
<dbReference type="Pfam" id="PF08190">
    <property type="entry name" value="PIH1"/>
    <property type="match status" value="1"/>
</dbReference>
<dbReference type="EnsemblProtists" id="PYU1_T007818">
    <property type="protein sequence ID" value="PYU1_T007818"/>
    <property type="gene ID" value="PYU1_G007802"/>
</dbReference>
<sequence length="745" mass="81480">MVASPATKNPPQPARSSADNNASSSPKPVPSEAEFARLFDEAMKHTNAHTSSSGDEGGASSPELRMSVDEQKKFLSAMQNPEFRSLLNEYMAEISDPANRAETEQYLSQLERDQKVPEDKLLVRPSPGFVVKAKWQQEPKENEQKLFVNVCSSGKIQPPSSTSVTTGARGTSWHLPYLVGPERLEKDNSGAMVATFDVCFHPTTVGFATTQRPYHDMVVKTCLDAIETLLRESRKKPQAVVNRAYHVLKGVKYKSGDPVTMCLRKPAAEKDDKKALKPQKDTETTTKKSEVVAANDNESKNTSAASGVQEKEKTIDVVIGKRIKDTSPLVKSPMEASAQATPDAEPLLREVSSTKTVASSSKPKQSVTPAAQKIAFQLIYRGKFELLHHMQAEHENIVPVERNRPKELVVEMEFPTHSSAAGMDLDVSECALKLSTKGYEPLEIALPFPVFEAKGSAKFDKKARKLVVTLPVQPPPEPKPKSVSLVVEEEDDEDEAGKGHGSDQTQLKGVNVASQVVSERSTQSVKPPVKAKDEEDKFAMLREIAVMVQHDPHYLPREDKTATTNVQAEDSFDDLPPLESCSEDEEDDKQGEQEDEEDDLVLVEAPALPKVITNNEDVEVVISASTTPAKTPPCTTKETSSCISLIIEVAGIDATSVKLTFPSSRAVHVRFSAATERYELKIDALAHDCDASRAEFDVASENMVVILKKQEINSASSSSATSSTSSLPSIAPAVRFQNQLLYELD</sequence>
<evidence type="ECO:0000256" key="4">
    <source>
        <dbReference type="SAM" id="MobiDB-lite"/>
    </source>
</evidence>
<feature type="region of interest" description="Disordered" evidence="4">
    <location>
        <begin position="1"/>
        <end position="70"/>
    </location>
</feature>
<dbReference type="HAMAP" id="MF_03069">
    <property type="entry name" value="Kintoun"/>
    <property type="match status" value="1"/>
</dbReference>
<name>K3WS74_GLOUD</name>
<feature type="compositionally biased region" description="Polar residues" evidence="4">
    <location>
        <begin position="502"/>
        <end position="525"/>
    </location>
</feature>
<evidence type="ECO:0000256" key="3">
    <source>
        <dbReference type="HAMAP-Rule" id="MF_03069"/>
    </source>
</evidence>
<feature type="compositionally biased region" description="Basic and acidic residues" evidence="4">
    <location>
        <begin position="268"/>
        <end position="290"/>
    </location>
</feature>
<dbReference type="EMBL" id="GL376617">
    <property type="status" value="NOT_ANNOTATED_CDS"/>
    <property type="molecule type" value="Genomic_DNA"/>
</dbReference>
<dbReference type="Proteomes" id="UP000019132">
    <property type="component" value="Unassembled WGS sequence"/>
</dbReference>
<dbReference type="AlphaFoldDB" id="K3WS74"/>
<comment type="function">
    <text evidence="3">Required for cytoplasmic pre-assembly of axonemal dyneins, thereby playing a central role in motility in cilia and flagella. Involved in pre-assembly of dynein arm complexes in the cytoplasm before intraflagellar transport loads them for the ciliary compartment.</text>
</comment>